<dbReference type="Gene3D" id="2.20.70.10">
    <property type="match status" value="1"/>
</dbReference>
<dbReference type="InterPro" id="IPR036020">
    <property type="entry name" value="WW_dom_sf"/>
</dbReference>
<dbReference type="PROSITE" id="PS50020">
    <property type="entry name" value="WW_DOMAIN_2"/>
    <property type="match status" value="1"/>
</dbReference>
<evidence type="ECO:0000313" key="8">
    <source>
        <dbReference type="EMBL" id="OAY29492.2"/>
    </source>
</evidence>
<protein>
    <recommendedName>
        <fullName evidence="1">RNA helicase</fullName>
        <ecNumber evidence="1">3.6.4.13</ecNumber>
    </recommendedName>
</protein>
<evidence type="ECO:0000256" key="3">
    <source>
        <dbReference type="ARBA" id="ARBA00022801"/>
    </source>
</evidence>
<dbReference type="InterPro" id="IPR014001">
    <property type="entry name" value="Helicase_ATP-bd"/>
</dbReference>
<dbReference type="PROSITE" id="PS51194">
    <property type="entry name" value="HELICASE_CTER"/>
    <property type="match status" value="1"/>
</dbReference>
<dbReference type="GO" id="GO:0003724">
    <property type="term" value="F:RNA helicase activity"/>
    <property type="evidence" value="ECO:0000318"/>
    <property type="project" value="GO_Central"/>
</dbReference>
<dbReference type="EMBL" id="CM004401">
    <property type="protein sequence ID" value="OAY29492.2"/>
    <property type="molecule type" value="Genomic_DNA"/>
</dbReference>
<dbReference type="CDD" id="cd18787">
    <property type="entry name" value="SF2_C_DEAD"/>
    <property type="match status" value="1"/>
</dbReference>
<sequence>MLGRGLLVGSMILLLVFSFDAALAVPTKLFNPREMNKGKHESLKENKAGTRGSHSPPSGPGSSPPTKS</sequence>
<dbReference type="Pfam" id="PF00397">
    <property type="entry name" value="WW"/>
    <property type="match status" value="1"/>
</dbReference>
<dbReference type="GO" id="GO:0016787">
    <property type="term" value="F:hydrolase activity"/>
    <property type="evidence" value="ECO:0007669"/>
    <property type="project" value="UniProtKB-KW"/>
</dbReference>
<dbReference type="InterPro" id="IPR001202">
    <property type="entry name" value="WW_dom"/>
</dbReference>
<keyword evidence="3 7" id="KW-0378">Hydrolase</keyword>
<evidence type="ECO:0000256" key="4">
    <source>
        <dbReference type="ARBA" id="ARBA00022806"/>
    </source>
</evidence>
<dbReference type="Gene3D" id="3.40.50.300">
    <property type="entry name" value="P-loop containing nucleotide triphosphate hydrolases"/>
    <property type="match status" value="2"/>
</dbReference>
<dbReference type="SMART" id="SM00490">
    <property type="entry name" value="HELICc"/>
    <property type="match status" value="1"/>
</dbReference>
<dbReference type="SUPFAM" id="SSF52540">
    <property type="entry name" value="P-loop containing nucleoside triphosphate hydrolases"/>
    <property type="match status" value="2"/>
</dbReference>
<dbReference type="InterPro" id="IPR001650">
    <property type="entry name" value="Helicase_C-like"/>
</dbReference>
<dbReference type="PROSITE" id="PS51192">
    <property type="entry name" value="HELICASE_ATP_BIND_1"/>
    <property type="match status" value="1"/>
</dbReference>
<dbReference type="FunFam" id="3.40.50.300:FF:000079">
    <property type="entry name" value="probable ATP-dependent RNA helicase DDX17"/>
    <property type="match status" value="1"/>
</dbReference>
<evidence type="ECO:0000313" key="9">
    <source>
        <dbReference type="Proteomes" id="UP000091857"/>
    </source>
</evidence>
<comment type="caution">
    <text evidence="8">The sequence shown here is derived from an EMBL/GenBank/DDBJ whole genome shotgun (WGS) entry which is preliminary data.</text>
</comment>
<evidence type="ECO:0000256" key="5">
    <source>
        <dbReference type="ARBA" id="ARBA00022840"/>
    </source>
</evidence>
<reference evidence="9" key="1">
    <citation type="journal article" date="2016" name="Nat. Biotechnol.">
        <title>Sequencing wild and cultivated cassava and related species reveals extensive interspecific hybridization and genetic diversity.</title>
        <authorList>
            <person name="Bredeson J.V."/>
            <person name="Lyons J.B."/>
            <person name="Prochnik S.E."/>
            <person name="Wu G.A."/>
            <person name="Ha C.M."/>
            <person name="Edsinger-Gonzales E."/>
            <person name="Grimwood J."/>
            <person name="Schmutz J."/>
            <person name="Rabbi I.Y."/>
            <person name="Egesi C."/>
            <person name="Nauluvula P."/>
            <person name="Lebot V."/>
            <person name="Ndunguru J."/>
            <person name="Mkamilo G."/>
            <person name="Bart R.S."/>
            <person name="Setter T.L."/>
            <person name="Gleadow R.M."/>
            <person name="Kulakow P."/>
            <person name="Ferguson M.E."/>
            <person name="Rounsley S."/>
            <person name="Rokhsar D.S."/>
        </authorList>
    </citation>
    <scope>NUCLEOTIDE SEQUENCE [LARGE SCALE GENOMIC DNA]</scope>
    <source>
        <strain evidence="9">cv. AM560-2</strain>
    </source>
</reference>
<dbReference type="InterPro" id="IPR011545">
    <property type="entry name" value="DEAD/DEAH_box_helicase_dom"/>
</dbReference>
<dbReference type="GO" id="GO:0005524">
    <property type="term" value="F:ATP binding"/>
    <property type="evidence" value="ECO:0007669"/>
    <property type="project" value="UniProtKB-KW"/>
</dbReference>
<gene>
    <name evidence="8" type="ORF">MANES_15G144032v8</name>
</gene>
<evidence type="ECO:0000256" key="6">
    <source>
        <dbReference type="ARBA" id="ARBA00022884"/>
    </source>
</evidence>
<dbReference type="PROSITE" id="PS51195">
    <property type="entry name" value="Q_MOTIF"/>
    <property type="match status" value="1"/>
</dbReference>
<keyword evidence="6" id="KW-0694">RNA-binding</keyword>
<dbReference type="EC" id="3.6.4.13" evidence="1"/>
<organism evidence="8 9">
    <name type="scientific">Manihot esculenta</name>
    <name type="common">Cassava</name>
    <name type="synonym">Jatropha manihot</name>
    <dbReference type="NCBI Taxonomy" id="3983"/>
    <lineage>
        <taxon>Eukaryota</taxon>
        <taxon>Viridiplantae</taxon>
        <taxon>Streptophyta</taxon>
        <taxon>Embryophyta</taxon>
        <taxon>Tracheophyta</taxon>
        <taxon>Spermatophyta</taxon>
        <taxon>Magnoliopsida</taxon>
        <taxon>eudicotyledons</taxon>
        <taxon>Gunneridae</taxon>
        <taxon>Pentapetalae</taxon>
        <taxon>rosids</taxon>
        <taxon>fabids</taxon>
        <taxon>Malpighiales</taxon>
        <taxon>Euphorbiaceae</taxon>
        <taxon>Crotonoideae</taxon>
        <taxon>Manihoteae</taxon>
        <taxon>Manihot</taxon>
    </lineage>
</organism>
<dbReference type="InterPro" id="IPR000629">
    <property type="entry name" value="RNA-helicase_DEAD-box_CS"/>
</dbReference>
<dbReference type="CDD" id="cd00201">
    <property type="entry name" value="WW"/>
    <property type="match status" value="1"/>
</dbReference>
<dbReference type="SUPFAM" id="SSF51045">
    <property type="entry name" value="WW domain"/>
    <property type="match status" value="1"/>
</dbReference>
<dbReference type="PROSITE" id="PS01159">
    <property type="entry name" value="WW_DOMAIN_1"/>
    <property type="match status" value="1"/>
</dbReference>
<keyword evidence="2 7" id="KW-0547">Nucleotide-binding</keyword>
<proteinExistence type="inferred from homology"/>
<dbReference type="Pfam" id="PF00270">
    <property type="entry name" value="DEAD"/>
    <property type="match status" value="1"/>
</dbReference>
<dbReference type="GO" id="GO:0003729">
    <property type="term" value="F:mRNA binding"/>
    <property type="evidence" value="ECO:0000318"/>
    <property type="project" value="GO_Central"/>
</dbReference>
<dbReference type="SMART" id="SM00456">
    <property type="entry name" value="WW"/>
    <property type="match status" value="1"/>
</dbReference>
<keyword evidence="4 7" id="KW-0347">Helicase</keyword>
<dbReference type="AlphaFoldDB" id="A0A2C9UH63"/>
<keyword evidence="9" id="KW-1185">Reference proteome</keyword>
<keyword evidence="5 7" id="KW-0067">ATP-binding</keyword>
<evidence type="ECO:0000256" key="7">
    <source>
        <dbReference type="RuleBase" id="RU000492"/>
    </source>
</evidence>
<dbReference type="Pfam" id="PF00271">
    <property type="entry name" value="Helicase_C"/>
    <property type="match status" value="1"/>
</dbReference>
<dbReference type="Proteomes" id="UP000091857">
    <property type="component" value="Chromosome 15"/>
</dbReference>
<dbReference type="InterPro" id="IPR027417">
    <property type="entry name" value="P-loop_NTPase"/>
</dbReference>
<dbReference type="PROSITE" id="PS00039">
    <property type="entry name" value="DEAD_ATP_HELICASE"/>
    <property type="match status" value="1"/>
</dbReference>
<accession>A0A2C9UH63</accession>
<dbReference type="InterPro" id="IPR014014">
    <property type="entry name" value="RNA_helicase_DEAD_Q_motif"/>
</dbReference>
<evidence type="ECO:0000256" key="1">
    <source>
        <dbReference type="ARBA" id="ARBA00012552"/>
    </source>
</evidence>
<evidence type="ECO:0000256" key="2">
    <source>
        <dbReference type="ARBA" id="ARBA00022741"/>
    </source>
</evidence>
<dbReference type="STRING" id="3983.A0A2C9UH63"/>
<name>A0A2C9UH63_MANES</name>
<dbReference type="SMART" id="SM00487">
    <property type="entry name" value="DEXDc"/>
    <property type="match status" value="1"/>
</dbReference>
<dbReference type="PANTHER" id="PTHR47958">
    <property type="entry name" value="ATP-DEPENDENT RNA HELICASE DBP3"/>
    <property type="match status" value="1"/>
</dbReference>
<comment type="similarity">
    <text evidence="7">Belongs to the DEAD box helicase family.</text>
</comment>